<name>A0A1N7ISE9_9GAMM</name>
<evidence type="ECO:0000313" key="2">
    <source>
        <dbReference type="EMBL" id="SIS40004.1"/>
    </source>
</evidence>
<dbReference type="Gene3D" id="1.10.10.10">
    <property type="entry name" value="Winged helix-like DNA-binding domain superfamily/Winged helix DNA-binding domain"/>
    <property type="match status" value="1"/>
</dbReference>
<keyword evidence="3" id="KW-1185">Reference proteome</keyword>
<reference evidence="3" key="1">
    <citation type="submission" date="2017-01" db="EMBL/GenBank/DDBJ databases">
        <authorList>
            <person name="Varghese N."/>
            <person name="Submissions S."/>
        </authorList>
    </citation>
    <scope>NUCLEOTIDE SEQUENCE [LARGE SCALE GENOMIC DNA]</scope>
    <source>
        <strain evidence="3">DSM 22306</strain>
    </source>
</reference>
<dbReference type="EMBL" id="FTOE01000001">
    <property type="protein sequence ID" value="SIS40004.1"/>
    <property type="molecule type" value="Genomic_DNA"/>
</dbReference>
<dbReference type="Proteomes" id="UP000185999">
    <property type="component" value="Unassembled WGS sequence"/>
</dbReference>
<dbReference type="STRING" id="619304.SAMN05421760_10156"/>
<gene>
    <name evidence="2" type="ORF">SAMN05421760_10156</name>
</gene>
<dbReference type="InterPro" id="IPR002831">
    <property type="entry name" value="Tscrpt_reg_TrmB_N"/>
</dbReference>
<dbReference type="PANTHER" id="PTHR34293">
    <property type="entry name" value="HTH-TYPE TRANSCRIPTIONAL REGULATOR TRMBL2"/>
    <property type="match status" value="1"/>
</dbReference>
<dbReference type="PANTHER" id="PTHR34293:SF1">
    <property type="entry name" value="HTH-TYPE TRANSCRIPTIONAL REGULATOR TRMBL2"/>
    <property type="match status" value="1"/>
</dbReference>
<feature type="domain" description="Transcription regulator TrmB N-terminal" evidence="1">
    <location>
        <begin position="6"/>
        <end position="74"/>
    </location>
</feature>
<dbReference type="OrthoDB" id="5724859at2"/>
<accession>A0A1N7ISE9</accession>
<evidence type="ECO:0000313" key="3">
    <source>
        <dbReference type="Proteomes" id="UP000185999"/>
    </source>
</evidence>
<dbReference type="InterPro" id="IPR036390">
    <property type="entry name" value="WH_DNA-bd_sf"/>
</dbReference>
<dbReference type="InterPro" id="IPR036388">
    <property type="entry name" value="WH-like_DNA-bd_sf"/>
</dbReference>
<evidence type="ECO:0000259" key="1">
    <source>
        <dbReference type="Pfam" id="PF01978"/>
    </source>
</evidence>
<dbReference type="AlphaFoldDB" id="A0A1N7ISE9"/>
<dbReference type="RefSeq" id="WP_054339695.1">
    <property type="nucleotide sequence ID" value="NZ_FTOE01000001.1"/>
</dbReference>
<proteinExistence type="predicted"/>
<dbReference type="InterPro" id="IPR051797">
    <property type="entry name" value="TrmB-like"/>
</dbReference>
<dbReference type="Pfam" id="PF01978">
    <property type="entry name" value="TrmB"/>
    <property type="match status" value="1"/>
</dbReference>
<organism evidence="2 3">
    <name type="scientific">Neptunomonas antarctica</name>
    <dbReference type="NCBI Taxonomy" id="619304"/>
    <lineage>
        <taxon>Bacteria</taxon>
        <taxon>Pseudomonadati</taxon>
        <taxon>Pseudomonadota</taxon>
        <taxon>Gammaproteobacteria</taxon>
        <taxon>Oceanospirillales</taxon>
        <taxon>Oceanospirillaceae</taxon>
        <taxon>Neptunomonas</taxon>
    </lineage>
</organism>
<sequence>MQNSALERLGLEQREITVYRALLSLGPSPIRTIADKANINRGTTYDCLKGLLQKGIVSYLPKGKRRLFSPRNPEVLLQLAEQRQFELENAIQQLKSTIIPELNHLKPDFTTANVQFYEGDDGIEFVLRDILSSVSQSTERQYSVFSSKPIRSHLYRPFPNYTAQRIQKEIGVRVIAIGEGGEDAGLSERKWIKTEGTVDAAYIAIYPPKCAIISLASNNYPTAVLIDSKEVAGAQQIIFDTLWKML</sequence>
<protein>
    <submittedName>
        <fullName evidence="2">Sugar-specific transcriptional regulator TrmB</fullName>
    </submittedName>
</protein>
<dbReference type="SUPFAM" id="SSF46785">
    <property type="entry name" value="Winged helix' DNA-binding domain"/>
    <property type="match status" value="1"/>
</dbReference>